<evidence type="ECO:0000256" key="1">
    <source>
        <dbReference type="SAM" id="SignalP"/>
    </source>
</evidence>
<evidence type="ECO:0008006" key="4">
    <source>
        <dbReference type="Google" id="ProtNLM"/>
    </source>
</evidence>
<protein>
    <recommendedName>
        <fullName evidence="4">DUF4367 domain-containing protein</fullName>
    </recommendedName>
</protein>
<evidence type="ECO:0000313" key="3">
    <source>
        <dbReference type="Proteomes" id="UP001549167"/>
    </source>
</evidence>
<dbReference type="EMBL" id="JBEPMX010000003">
    <property type="protein sequence ID" value="MET3682773.1"/>
    <property type="molecule type" value="Genomic_DNA"/>
</dbReference>
<proteinExistence type="predicted"/>
<comment type="caution">
    <text evidence="2">The sequence shown here is derived from an EMBL/GenBank/DDBJ whole genome shotgun (WGS) entry which is preliminary data.</text>
</comment>
<name>A0ABV2KT63_9BACI</name>
<dbReference type="PROSITE" id="PS51257">
    <property type="entry name" value="PROKAR_LIPOPROTEIN"/>
    <property type="match status" value="1"/>
</dbReference>
<keyword evidence="1" id="KW-0732">Signal</keyword>
<feature type="chain" id="PRO_5045807481" description="DUF4367 domain-containing protein" evidence="1">
    <location>
        <begin position="20"/>
        <end position="143"/>
    </location>
</feature>
<gene>
    <name evidence="2" type="ORF">ABID56_000863</name>
</gene>
<sequence>MLNKIVLLLSFIILLVACSGEQHLTFEDQKDAEQSIGEFKTPVMPEGYIIEKITYDNDGFTHPVTKVFYERERHNITFMIASSRFDNGPTEKIENDEIADMSWISMDKEYVLKWRNSDKQSYKYLFTNDEADKTWLISIAESY</sequence>
<dbReference type="RefSeq" id="WP_354219383.1">
    <property type="nucleotide sequence ID" value="NZ_JBEPMX010000003.1"/>
</dbReference>
<dbReference type="Proteomes" id="UP001549167">
    <property type="component" value="Unassembled WGS sequence"/>
</dbReference>
<reference evidence="2 3" key="1">
    <citation type="submission" date="2024-06" db="EMBL/GenBank/DDBJ databases">
        <title>Genomic Encyclopedia of Type Strains, Phase IV (KMG-IV): sequencing the most valuable type-strain genomes for metagenomic binning, comparative biology and taxonomic classification.</title>
        <authorList>
            <person name="Goeker M."/>
        </authorList>
    </citation>
    <scope>NUCLEOTIDE SEQUENCE [LARGE SCALE GENOMIC DNA]</scope>
    <source>
        <strain evidence="2 3">DSM 23520</strain>
    </source>
</reference>
<feature type="signal peptide" evidence="1">
    <location>
        <begin position="1"/>
        <end position="19"/>
    </location>
</feature>
<keyword evidence="3" id="KW-1185">Reference proteome</keyword>
<evidence type="ECO:0000313" key="2">
    <source>
        <dbReference type="EMBL" id="MET3682773.1"/>
    </source>
</evidence>
<organism evidence="2 3">
    <name type="scientific">Alkalibacillus flavidus</name>
    <dbReference type="NCBI Taxonomy" id="546021"/>
    <lineage>
        <taxon>Bacteria</taxon>
        <taxon>Bacillati</taxon>
        <taxon>Bacillota</taxon>
        <taxon>Bacilli</taxon>
        <taxon>Bacillales</taxon>
        <taxon>Bacillaceae</taxon>
        <taxon>Alkalibacillus</taxon>
    </lineage>
</organism>
<accession>A0ABV2KT63</accession>